<evidence type="ECO:0000256" key="1">
    <source>
        <dbReference type="ARBA" id="ARBA00022490"/>
    </source>
</evidence>
<proteinExistence type="inferred from homology"/>
<keyword evidence="3" id="KW-0699">rRNA-binding</keyword>
<protein>
    <submittedName>
        <fullName evidence="5">Uncharacterized protein</fullName>
    </submittedName>
</protein>
<dbReference type="CDD" id="cd16331">
    <property type="entry name" value="YjgA-like"/>
    <property type="match status" value="1"/>
</dbReference>
<gene>
    <name evidence="5" type="ORF">DSCOOX_02700</name>
</gene>
<name>A0A5K8A477_9BACT</name>
<dbReference type="InterPro" id="IPR006839">
    <property type="entry name" value="DarP"/>
</dbReference>
<accession>A0A5K8A477</accession>
<dbReference type="InterPro" id="IPR023153">
    <property type="entry name" value="DarP_sf"/>
</dbReference>
<dbReference type="NCBIfam" id="NF003593">
    <property type="entry name" value="PRK05255.1-1"/>
    <property type="match status" value="1"/>
</dbReference>
<keyword evidence="6" id="KW-1185">Reference proteome</keyword>
<dbReference type="GO" id="GO:0019843">
    <property type="term" value="F:rRNA binding"/>
    <property type="evidence" value="ECO:0007669"/>
    <property type="project" value="UniProtKB-KW"/>
</dbReference>
<evidence type="ECO:0000313" key="5">
    <source>
        <dbReference type="EMBL" id="BBO87090.1"/>
    </source>
</evidence>
<dbReference type="Gene3D" id="1.10.60.30">
    <property type="entry name" value="PSPTO4464-like domains"/>
    <property type="match status" value="2"/>
</dbReference>
<dbReference type="RefSeq" id="WP_155308584.1">
    <property type="nucleotide sequence ID" value="NZ_AP021879.1"/>
</dbReference>
<keyword evidence="2" id="KW-0690">Ribosome biogenesis</keyword>
<dbReference type="PIRSF" id="PIRSF016183">
    <property type="entry name" value="UCP016183"/>
    <property type="match status" value="1"/>
</dbReference>
<organism evidence="5 6">
    <name type="scientific">Desulfosarcina ovata subsp. ovata</name>
    <dbReference type="NCBI Taxonomy" id="2752305"/>
    <lineage>
        <taxon>Bacteria</taxon>
        <taxon>Pseudomonadati</taxon>
        <taxon>Thermodesulfobacteriota</taxon>
        <taxon>Desulfobacteria</taxon>
        <taxon>Desulfobacterales</taxon>
        <taxon>Desulfosarcinaceae</taxon>
        <taxon>Desulfosarcina</taxon>
    </lineage>
</organism>
<dbReference type="HAMAP" id="MF_00765">
    <property type="entry name" value="DarP"/>
    <property type="match status" value="1"/>
</dbReference>
<keyword evidence="1" id="KW-0963">Cytoplasm</keyword>
<sequence>MEPLANNEKSRTQLKKEAKALQQIGVRLATLSDDQLGRMNLPDDLMEAIRDVRSMRSHGARRRQMQYIGTLMRQVAVAPIEQALMDIEQGAHQQARAFQRVESWRDRLVTGDDKLMNEILERFPDANRQRLGQLVRSARKEIGKEAPKRSARHLFRYLQELTSG</sequence>
<evidence type="ECO:0000313" key="6">
    <source>
        <dbReference type="Proteomes" id="UP000422108"/>
    </source>
</evidence>
<keyword evidence="4" id="KW-0694">RNA-binding</keyword>
<evidence type="ECO:0000256" key="3">
    <source>
        <dbReference type="ARBA" id="ARBA00022730"/>
    </source>
</evidence>
<dbReference type="PANTHER" id="PTHR38101:SF1">
    <property type="entry name" value="UPF0307 PROTEIN YJGA"/>
    <property type="match status" value="1"/>
</dbReference>
<reference evidence="5 6" key="1">
    <citation type="submission" date="2019-11" db="EMBL/GenBank/DDBJ databases">
        <title>Comparative genomics of hydrocarbon-degrading Desulfosarcina strains.</title>
        <authorList>
            <person name="Watanabe M."/>
            <person name="Kojima H."/>
            <person name="Fukui M."/>
        </authorList>
    </citation>
    <scope>NUCLEOTIDE SEQUENCE [LARGE SCALE GENOMIC DNA]</scope>
    <source>
        <strain evidence="6">oXyS1</strain>
    </source>
</reference>
<dbReference type="AlphaFoldDB" id="A0A5K8A477"/>
<dbReference type="GO" id="GO:0042254">
    <property type="term" value="P:ribosome biogenesis"/>
    <property type="evidence" value="ECO:0007669"/>
    <property type="project" value="UniProtKB-KW"/>
</dbReference>
<dbReference type="EMBL" id="AP021879">
    <property type="protein sequence ID" value="BBO87090.1"/>
    <property type="molecule type" value="Genomic_DNA"/>
</dbReference>
<dbReference type="PANTHER" id="PTHR38101">
    <property type="entry name" value="UPF0307 PROTEIN YJGA"/>
    <property type="match status" value="1"/>
</dbReference>
<evidence type="ECO:0000256" key="4">
    <source>
        <dbReference type="ARBA" id="ARBA00022884"/>
    </source>
</evidence>
<dbReference type="Proteomes" id="UP000422108">
    <property type="component" value="Chromosome"/>
</dbReference>
<dbReference type="SUPFAM" id="SSF158710">
    <property type="entry name" value="PSPTO4464-like"/>
    <property type="match status" value="1"/>
</dbReference>
<dbReference type="GO" id="GO:0005829">
    <property type="term" value="C:cytosol"/>
    <property type="evidence" value="ECO:0007669"/>
    <property type="project" value="TreeGrafter"/>
</dbReference>
<evidence type="ECO:0000256" key="2">
    <source>
        <dbReference type="ARBA" id="ARBA00022517"/>
    </source>
</evidence>
<dbReference type="Pfam" id="PF04751">
    <property type="entry name" value="DarP"/>
    <property type="match status" value="1"/>
</dbReference>